<dbReference type="OrthoDB" id="2683818at2759"/>
<dbReference type="SMART" id="SM00219">
    <property type="entry name" value="TyrKc"/>
    <property type="match status" value="1"/>
</dbReference>
<reference evidence="2 3" key="1">
    <citation type="submission" date="2014-04" db="EMBL/GenBank/DDBJ databases">
        <title>Evolutionary Origins and Diversification of the Mycorrhizal Mutualists.</title>
        <authorList>
            <consortium name="DOE Joint Genome Institute"/>
            <consortium name="Mycorrhizal Genomics Consortium"/>
            <person name="Kohler A."/>
            <person name="Kuo A."/>
            <person name="Nagy L.G."/>
            <person name="Floudas D."/>
            <person name="Copeland A."/>
            <person name="Barry K.W."/>
            <person name="Cichocki N."/>
            <person name="Veneault-Fourrey C."/>
            <person name="LaButti K."/>
            <person name="Lindquist E.A."/>
            <person name="Lipzen A."/>
            <person name="Lundell T."/>
            <person name="Morin E."/>
            <person name="Murat C."/>
            <person name="Riley R."/>
            <person name="Ohm R."/>
            <person name="Sun H."/>
            <person name="Tunlid A."/>
            <person name="Henrissat B."/>
            <person name="Grigoriev I.V."/>
            <person name="Hibbett D.S."/>
            <person name="Martin F."/>
        </authorList>
    </citation>
    <scope>NUCLEOTIDE SEQUENCE [LARGE SCALE GENOMIC DNA]</scope>
    <source>
        <strain evidence="2 3">MD-312</strain>
    </source>
</reference>
<dbReference type="PANTHER" id="PTHR44329">
    <property type="entry name" value="SERINE/THREONINE-PROTEIN KINASE TNNI3K-RELATED"/>
    <property type="match status" value="1"/>
</dbReference>
<dbReference type="SUPFAM" id="SSF56112">
    <property type="entry name" value="Protein kinase-like (PK-like)"/>
    <property type="match status" value="1"/>
</dbReference>
<dbReference type="Pfam" id="PF07714">
    <property type="entry name" value="PK_Tyr_Ser-Thr"/>
    <property type="match status" value="1"/>
</dbReference>
<dbReference type="GO" id="GO:0005524">
    <property type="term" value="F:ATP binding"/>
    <property type="evidence" value="ECO:0007669"/>
    <property type="project" value="InterPro"/>
</dbReference>
<dbReference type="InterPro" id="IPR000719">
    <property type="entry name" value="Prot_kinase_dom"/>
</dbReference>
<feature type="domain" description="Protein kinase" evidence="1">
    <location>
        <begin position="21"/>
        <end position="168"/>
    </location>
</feature>
<dbReference type="InterPro" id="IPR011009">
    <property type="entry name" value="Kinase-like_dom_sf"/>
</dbReference>
<dbReference type="PROSITE" id="PS50011">
    <property type="entry name" value="PROTEIN_KINASE_DOM"/>
    <property type="match status" value="1"/>
</dbReference>
<keyword evidence="3" id="KW-1185">Reference proteome</keyword>
<dbReference type="HOGENOM" id="CLU_000288_7_20_1"/>
<protein>
    <recommendedName>
        <fullName evidence="1">Protein kinase domain-containing protein</fullName>
    </recommendedName>
</protein>
<dbReference type="PANTHER" id="PTHR44329:SF261">
    <property type="entry name" value="ZINC FINGER CONTAINING PROTEIN KINASE-RELATED"/>
    <property type="match status" value="1"/>
</dbReference>
<gene>
    <name evidence="2" type="ORF">HYDPIDRAFT_112155</name>
</gene>
<dbReference type="Proteomes" id="UP000053820">
    <property type="component" value="Unassembled WGS sequence"/>
</dbReference>
<dbReference type="GO" id="GO:0004713">
    <property type="term" value="F:protein tyrosine kinase activity"/>
    <property type="evidence" value="ECO:0007669"/>
    <property type="project" value="InterPro"/>
</dbReference>
<sequence length="168" mass="18768">MSAYVSFPDFPPDLTGQIVKHASIPGVGAGFWDIWRCTHNAASGSVQVAVKALRFQAAPGLRKTSMMFLRQEVEIWKRLDHPNIVQFLGVVEGFGSSVSLVSLWMANGTLDDFLHEHDVKLELTHRLQLLLDISSGIEYLHSLPVIHGDLSSVSNPGQPEHDYLIWFY</sequence>
<evidence type="ECO:0000313" key="2">
    <source>
        <dbReference type="EMBL" id="KIJ64205.1"/>
    </source>
</evidence>
<evidence type="ECO:0000313" key="3">
    <source>
        <dbReference type="Proteomes" id="UP000053820"/>
    </source>
</evidence>
<dbReference type="Gene3D" id="1.10.510.10">
    <property type="entry name" value="Transferase(Phosphotransferase) domain 1"/>
    <property type="match status" value="1"/>
</dbReference>
<dbReference type="InterPro" id="IPR051681">
    <property type="entry name" value="Ser/Thr_Kinases-Pseudokinases"/>
</dbReference>
<dbReference type="InterPro" id="IPR001245">
    <property type="entry name" value="Ser-Thr/Tyr_kinase_cat_dom"/>
</dbReference>
<proteinExistence type="predicted"/>
<evidence type="ECO:0000259" key="1">
    <source>
        <dbReference type="PROSITE" id="PS50011"/>
    </source>
</evidence>
<dbReference type="InterPro" id="IPR020635">
    <property type="entry name" value="Tyr_kinase_cat_dom"/>
</dbReference>
<dbReference type="EMBL" id="KN839847">
    <property type="protein sequence ID" value="KIJ64205.1"/>
    <property type="molecule type" value="Genomic_DNA"/>
</dbReference>
<dbReference type="AlphaFoldDB" id="A0A0C9W0E6"/>
<organism evidence="2 3">
    <name type="scientific">Hydnomerulius pinastri MD-312</name>
    <dbReference type="NCBI Taxonomy" id="994086"/>
    <lineage>
        <taxon>Eukaryota</taxon>
        <taxon>Fungi</taxon>
        <taxon>Dikarya</taxon>
        <taxon>Basidiomycota</taxon>
        <taxon>Agaricomycotina</taxon>
        <taxon>Agaricomycetes</taxon>
        <taxon>Agaricomycetidae</taxon>
        <taxon>Boletales</taxon>
        <taxon>Boletales incertae sedis</taxon>
        <taxon>Leucogyrophana</taxon>
    </lineage>
</organism>
<name>A0A0C9W0E6_9AGAM</name>
<dbReference type="GO" id="GO:0004674">
    <property type="term" value="F:protein serine/threonine kinase activity"/>
    <property type="evidence" value="ECO:0007669"/>
    <property type="project" value="TreeGrafter"/>
</dbReference>
<accession>A0A0C9W0E6</accession>